<keyword evidence="2" id="KW-0813">Transport</keyword>
<feature type="compositionally biased region" description="Polar residues" evidence="5">
    <location>
        <begin position="377"/>
        <end position="386"/>
    </location>
</feature>
<feature type="region of interest" description="Disordered" evidence="5">
    <location>
        <begin position="374"/>
        <end position="414"/>
    </location>
</feature>
<dbReference type="Gene3D" id="1.10.287.3240">
    <property type="match status" value="1"/>
</dbReference>
<dbReference type="Pfam" id="PF01813">
    <property type="entry name" value="ATP-synt_D"/>
    <property type="match status" value="1"/>
</dbReference>
<feature type="compositionally biased region" description="Basic and acidic residues" evidence="5">
    <location>
        <begin position="394"/>
        <end position="414"/>
    </location>
</feature>
<accession>A0A8J9V7R0</accession>
<dbReference type="EMBL" id="OV170231">
    <property type="protein sequence ID" value="CAH0716903.1"/>
    <property type="molecule type" value="Genomic_DNA"/>
</dbReference>
<evidence type="ECO:0000256" key="5">
    <source>
        <dbReference type="SAM" id="MobiDB-lite"/>
    </source>
</evidence>
<evidence type="ECO:0000256" key="3">
    <source>
        <dbReference type="ARBA" id="ARBA00023065"/>
    </source>
</evidence>
<comment type="similarity">
    <text evidence="1">Belongs to the V-ATPase D subunit family.</text>
</comment>
<evidence type="ECO:0000256" key="4">
    <source>
        <dbReference type="ARBA" id="ARBA00045737"/>
    </source>
</evidence>
<feature type="region of interest" description="Disordered" evidence="5">
    <location>
        <begin position="257"/>
        <end position="285"/>
    </location>
</feature>
<organism evidence="6 7">
    <name type="scientific">Brenthis ino</name>
    <name type="common">lesser marbled fritillary</name>
    <dbReference type="NCBI Taxonomy" id="405034"/>
    <lineage>
        <taxon>Eukaryota</taxon>
        <taxon>Metazoa</taxon>
        <taxon>Ecdysozoa</taxon>
        <taxon>Arthropoda</taxon>
        <taxon>Hexapoda</taxon>
        <taxon>Insecta</taxon>
        <taxon>Pterygota</taxon>
        <taxon>Neoptera</taxon>
        <taxon>Endopterygota</taxon>
        <taxon>Lepidoptera</taxon>
        <taxon>Glossata</taxon>
        <taxon>Ditrysia</taxon>
        <taxon>Papilionoidea</taxon>
        <taxon>Nymphalidae</taxon>
        <taxon>Heliconiinae</taxon>
        <taxon>Argynnini</taxon>
        <taxon>Brenthis</taxon>
    </lineage>
</organism>
<dbReference type="OrthoDB" id="7676488at2759"/>
<evidence type="ECO:0000256" key="2">
    <source>
        <dbReference type="ARBA" id="ARBA00022448"/>
    </source>
</evidence>
<evidence type="ECO:0000313" key="6">
    <source>
        <dbReference type="EMBL" id="CAH0716903.1"/>
    </source>
</evidence>
<feature type="region of interest" description="Disordered" evidence="5">
    <location>
        <begin position="454"/>
        <end position="487"/>
    </location>
</feature>
<sequence length="575" mass="65047">MFKDDDEEEENTFGVTRYPCMPSLVALQQMRNRLHLAYLGRKLMKWTALATGREMRRLAEELYDAYQGFGEDMRNAFILLARGRYFVPQLNSIVTEDINKKAGVVVQQSTKSISGVKIVQFKIVETESPPYSHLGIEKGGQAILEAKNAWLELLKRLIMMMQLRASFLMVELANKTAVKKMNVLSKIVIPKTNVTMGYINNELEEYAREEFFRLKKVLEIKRKMYESIQDPKAKKKKEGAEEDGLCIACKEEMSEQKTEKSPIAKIDKPPEPKPALEPESVSSQENKLNYEEIDKLIIQLNEIVNVTTDMDEKGLLKASVDDFLKTAQVLKSKLGQKSEEQNEELDGVQSLPCNTILPDDINMDQLCDTCKEKYSKSNDNGTQTDPIPNEEEKENALDEKEFEGKAKSPSLHDSDAELATFETEFKEITKITKTINEDGSVTIKKKVIKIEREIRTPVRSKPSSSRTSANKSNIPGQSANSSSHSNPYLGSRTVGLVTLKNLTPKDNLLSLYRVQRVKSEILNTFSPMSVPTERFCLSSTTILSLDIDLDYPMDDINYNLSSSTRNNVRSSDDEA</sequence>
<keyword evidence="7" id="KW-1185">Reference proteome</keyword>
<dbReference type="GO" id="GO:0046961">
    <property type="term" value="F:proton-transporting ATPase activity, rotational mechanism"/>
    <property type="evidence" value="ECO:0007669"/>
    <property type="project" value="InterPro"/>
</dbReference>
<protein>
    <submittedName>
        <fullName evidence="6">Uncharacterized protein</fullName>
    </submittedName>
</protein>
<evidence type="ECO:0000313" key="7">
    <source>
        <dbReference type="Proteomes" id="UP000838878"/>
    </source>
</evidence>
<feature type="non-terminal residue" evidence="6">
    <location>
        <position position="575"/>
    </location>
</feature>
<comment type="function">
    <text evidence="4">Subunit of the V1 complex of vacuolar(H+)-ATPase (V-ATPase), a multisubunit enzyme composed of a peripheral complex (V1) that hydrolyzes ATP and a membrane integral complex (V0) that translocates protons. V-ATPase is responsible for acidifying and maintaining the pH of intracellular compartments and in some cell types, is targeted to the plasma membrane, where it is responsible for acidifying the extracellular environment.</text>
</comment>
<dbReference type="NCBIfam" id="TIGR00309">
    <property type="entry name" value="V_ATPase_subD"/>
    <property type="match status" value="1"/>
</dbReference>
<proteinExistence type="inferred from homology"/>
<keyword evidence="3" id="KW-0406">Ion transport</keyword>
<dbReference type="InterPro" id="IPR002699">
    <property type="entry name" value="V_ATPase_D"/>
</dbReference>
<evidence type="ECO:0000256" key="1">
    <source>
        <dbReference type="ARBA" id="ARBA00005850"/>
    </source>
</evidence>
<gene>
    <name evidence="6" type="ORF">BINO364_LOCUS3574</name>
</gene>
<feature type="compositionally biased region" description="Basic and acidic residues" evidence="5">
    <location>
        <begin position="257"/>
        <end position="276"/>
    </location>
</feature>
<reference evidence="6" key="1">
    <citation type="submission" date="2021-12" db="EMBL/GenBank/DDBJ databases">
        <authorList>
            <person name="Martin H S."/>
        </authorList>
    </citation>
    <scope>NUCLEOTIDE SEQUENCE</scope>
</reference>
<dbReference type="PANTHER" id="PTHR11671">
    <property type="entry name" value="V-TYPE ATP SYNTHASE SUBUNIT D"/>
    <property type="match status" value="1"/>
</dbReference>
<name>A0A8J9V7R0_9NEOP</name>
<dbReference type="AlphaFoldDB" id="A0A8J9V7R0"/>
<feature type="compositionally biased region" description="Polar residues" evidence="5">
    <location>
        <begin position="461"/>
        <end position="487"/>
    </location>
</feature>
<dbReference type="Proteomes" id="UP000838878">
    <property type="component" value="Chromosome 11"/>
</dbReference>